<sequence>MTSKDVQEAIDFALLQYGFHEREDKPRIHSDNGS</sequence>
<reference evidence="1" key="1">
    <citation type="journal article" date="2014" name="Front. Microbiol.">
        <title>High frequency of phylogenetically diverse reductive dehalogenase-homologous genes in deep subseafloor sedimentary metagenomes.</title>
        <authorList>
            <person name="Kawai M."/>
            <person name="Futagami T."/>
            <person name="Toyoda A."/>
            <person name="Takaki Y."/>
            <person name="Nishi S."/>
            <person name="Hori S."/>
            <person name="Arai W."/>
            <person name="Tsubouchi T."/>
            <person name="Morono Y."/>
            <person name="Uchiyama I."/>
            <person name="Ito T."/>
            <person name="Fujiyama A."/>
            <person name="Inagaki F."/>
            <person name="Takami H."/>
        </authorList>
    </citation>
    <scope>NUCLEOTIDE SEQUENCE</scope>
    <source>
        <strain evidence="1">Expedition CK06-06</strain>
    </source>
</reference>
<gene>
    <name evidence="1" type="ORF">S06H3_31506</name>
</gene>
<organism evidence="1">
    <name type="scientific">marine sediment metagenome</name>
    <dbReference type="NCBI Taxonomy" id="412755"/>
    <lineage>
        <taxon>unclassified sequences</taxon>
        <taxon>metagenomes</taxon>
        <taxon>ecological metagenomes</taxon>
    </lineage>
</organism>
<evidence type="ECO:0000313" key="1">
    <source>
        <dbReference type="EMBL" id="GAI22183.1"/>
    </source>
</evidence>
<name>X1LSV8_9ZZZZ</name>
<dbReference type="EMBL" id="BARV01018665">
    <property type="protein sequence ID" value="GAI22183.1"/>
    <property type="molecule type" value="Genomic_DNA"/>
</dbReference>
<dbReference type="AlphaFoldDB" id="X1LSV8"/>
<comment type="caution">
    <text evidence="1">The sequence shown here is derived from an EMBL/GenBank/DDBJ whole genome shotgun (WGS) entry which is preliminary data.</text>
</comment>
<accession>X1LSV8</accession>
<feature type="non-terminal residue" evidence="1">
    <location>
        <position position="34"/>
    </location>
</feature>
<protein>
    <submittedName>
        <fullName evidence="1">Uncharacterized protein</fullName>
    </submittedName>
</protein>
<proteinExistence type="predicted"/>